<gene>
    <name evidence="7" type="ORF">H4B97_19225</name>
</gene>
<dbReference type="SMART" id="SM00857">
    <property type="entry name" value="Resolvase"/>
    <property type="match status" value="1"/>
</dbReference>
<name>A0A7W2LPD3_9PSED</name>
<organism evidence="7 8">
    <name type="scientific">Pseudomonas juntendi</name>
    <dbReference type="NCBI Taxonomy" id="2666183"/>
    <lineage>
        <taxon>Bacteria</taxon>
        <taxon>Pseudomonadati</taxon>
        <taxon>Pseudomonadota</taxon>
        <taxon>Gammaproteobacteria</taxon>
        <taxon>Pseudomonadales</taxon>
        <taxon>Pseudomonadaceae</taxon>
        <taxon>Pseudomonas</taxon>
    </lineage>
</organism>
<keyword evidence="2" id="KW-0238">DNA-binding</keyword>
<keyword evidence="1" id="KW-0229">DNA integration</keyword>
<accession>A0A7W2LPD3</accession>
<evidence type="ECO:0000259" key="6">
    <source>
        <dbReference type="PROSITE" id="PS51736"/>
    </source>
</evidence>
<dbReference type="SUPFAM" id="SSF53041">
    <property type="entry name" value="Resolvase-like"/>
    <property type="match status" value="1"/>
</dbReference>
<proteinExistence type="predicted"/>
<keyword evidence="3" id="KW-0233">DNA recombination</keyword>
<dbReference type="RefSeq" id="WP_182333988.1">
    <property type="nucleotide sequence ID" value="NZ_JACGCZ010000037.1"/>
</dbReference>
<reference evidence="7 8" key="1">
    <citation type="submission" date="2020-07" db="EMBL/GenBank/DDBJ databases">
        <title>Diversity of carbapenemase encoding genes among Pseudomonas putida group clinical isolates in a tertiary Brazilian hospital.</title>
        <authorList>
            <person name="Alberto-Lei F."/>
            <person name="Nodari C.S."/>
            <person name="Streling A.P."/>
            <person name="Paulino J.T."/>
            <person name="Bessa-Neto F.O."/>
            <person name="Cayo R."/>
            <person name="Gales A.C."/>
        </authorList>
    </citation>
    <scope>NUCLEOTIDE SEQUENCE [LARGE SCALE GENOMIC DNA]</scope>
    <source>
        <strain evidence="7 8">12273</strain>
    </source>
</reference>
<evidence type="ECO:0000313" key="8">
    <source>
        <dbReference type="Proteomes" id="UP000590738"/>
    </source>
</evidence>
<evidence type="ECO:0000256" key="1">
    <source>
        <dbReference type="ARBA" id="ARBA00022908"/>
    </source>
</evidence>
<sequence>MNAHLYLRASTNDQDAERAKQLLLDFAQDNSLQVADVYAENISGTKLERPELARLLDSAASGDVLLVESVDRLSRLSQADWQHLKGVIKSKGLRLVVADLPTSHQLIADKGITGQIMDVINDMLIDLMATMARLDQEKRVERIKQGLDIKRARGEKVGGKGRNQKKWDQVADLLKRNGNTMEEIAKLAEVGVATVYRIKKEMNL</sequence>
<dbReference type="PANTHER" id="PTHR30461:SF25">
    <property type="entry name" value="RESOLVASE-RELATED"/>
    <property type="match status" value="1"/>
</dbReference>
<evidence type="ECO:0000256" key="5">
    <source>
        <dbReference type="PROSITE-ProRule" id="PRU10137"/>
    </source>
</evidence>
<evidence type="ECO:0000256" key="3">
    <source>
        <dbReference type="ARBA" id="ARBA00023172"/>
    </source>
</evidence>
<dbReference type="Proteomes" id="UP000590738">
    <property type="component" value="Unassembled WGS sequence"/>
</dbReference>
<dbReference type="InterPro" id="IPR050639">
    <property type="entry name" value="SSR_resolvase"/>
</dbReference>
<dbReference type="Gene3D" id="1.10.10.60">
    <property type="entry name" value="Homeodomain-like"/>
    <property type="match status" value="1"/>
</dbReference>
<dbReference type="InterPro" id="IPR006118">
    <property type="entry name" value="Recombinase_CS"/>
</dbReference>
<dbReference type="PANTHER" id="PTHR30461">
    <property type="entry name" value="DNA-INVERTASE FROM LAMBDOID PROPHAGE"/>
    <property type="match status" value="1"/>
</dbReference>
<dbReference type="PROSITE" id="PS00397">
    <property type="entry name" value="RECOMBINASES_1"/>
    <property type="match status" value="1"/>
</dbReference>
<feature type="domain" description="Resolvase/invertase-type recombinase catalytic" evidence="6">
    <location>
        <begin position="2"/>
        <end position="154"/>
    </location>
</feature>
<dbReference type="GO" id="GO:0003677">
    <property type="term" value="F:DNA binding"/>
    <property type="evidence" value="ECO:0007669"/>
    <property type="project" value="UniProtKB-KW"/>
</dbReference>
<dbReference type="InterPro" id="IPR006119">
    <property type="entry name" value="Resolv_N"/>
</dbReference>
<evidence type="ECO:0000313" key="7">
    <source>
        <dbReference type="EMBL" id="MBA6144572.1"/>
    </source>
</evidence>
<dbReference type="AlphaFoldDB" id="A0A7W2LPD3"/>
<dbReference type="GO" id="GO:0015074">
    <property type="term" value="P:DNA integration"/>
    <property type="evidence" value="ECO:0007669"/>
    <property type="project" value="UniProtKB-KW"/>
</dbReference>
<evidence type="ECO:0000256" key="2">
    <source>
        <dbReference type="ARBA" id="ARBA00023125"/>
    </source>
</evidence>
<evidence type="ECO:0000256" key="4">
    <source>
        <dbReference type="PIRSR" id="PIRSR606118-50"/>
    </source>
</evidence>
<protein>
    <submittedName>
        <fullName evidence="7">Recombinase family protein</fullName>
    </submittedName>
</protein>
<feature type="active site" description="O-(5'-phospho-DNA)-serine intermediate" evidence="4 5">
    <location>
        <position position="10"/>
    </location>
</feature>
<dbReference type="PROSITE" id="PS51736">
    <property type="entry name" value="RECOMBINASES_3"/>
    <property type="match status" value="1"/>
</dbReference>
<dbReference type="Gene3D" id="3.40.50.1390">
    <property type="entry name" value="Resolvase, N-terminal catalytic domain"/>
    <property type="match status" value="1"/>
</dbReference>
<dbReference type="Pfam" id="PF00239">
    <property type="entry name" value="Resolvase"/>
    <property type="match status" value="1"/>
</dbReference>
<dbReference type="EMBL" id="JACGCZ010000037">
    <property type="protein sequence ID" value="MBA6144572.1"/>
    <property type="molecule type" value="Genomic_DNA"/>
</dbReference>
<dbReference type="InterPro" id="IPR036162">
    <property type="entry name" value="Resolvase-like_N_sf"/>
</dbReference>
<comment type="caution">
    <text evidence="7">The sequence shown here is derived from an EMBL/GenBank/DDBJ whole genome shotgun (WGS) entry which is preliminary data.</text>
</comment>
<dbReference type="PROSITE" id="PS00398">
    <property type="entry name" value="RECOMBINASES_2"/>
    <property type="match status" value="1"/>
</dbReference>
<dbReference type="GO" id="GO:0000150">
    <property type="term" value="F:DNA strand exchange activity"/>
    <property type="evidence" value="ECO:0007669"/>
    <property type="project" value="InterPro"/>
</dbReference>